<dbReference type="Pfam" id="PF01750">
    <property type="entry name" value="HycI"/>
    <property type="match status" value="1"/>
</dbReference>
<dbReference type="STRING" id="1903181.BTN85_1803"/>
<dbReference type="SUPFAM" id="SSF53163">
    <property type="entry name" value="HybD-like"/>
    <property type="match status" value="1"/>
</dbReference>
<dbReference type="InterPro" id="IPR023430">
    <property type="entry name" value="Pept_HybD-like_dom_sf"/>
</dbReference>
<dbReference type="NCBIfam" id="TIGR00072">
    <property type="entry name" value="hydrog_prot"/>
    <property type="match status" value="1"/>
</dbReference>
<dbReference type="PANTHER" id="PTHR30302:SF1">
    <property type="entry name" value="HYDROGENASE 2 MATURATION PROTEASE"/>
    <property type="match status" value="1"/>
</dbReference>
<evidence type="ECO:0000256" key="3">
    <source>
        <dbReference type="ARBA" id="ARBA00022750"/>
    </source>
</evidence>
<sequence length="161" mass="17851">MTNTAIIGLGNLLLGDEGLGIKAVQELTEEAPDNVSVIDGGTPGFRLLNSFEEYEKVIIIDAVKMQKEKGDIVEFKVNKAPDIEKLSLSAHDIDFLDALAVGEEMEILPEIKVYGIEIGKVDRTNYTMELSKEIKEKLPKLIEKVLSEVKNESNPQKTHNN</sequence>
<dbReference type="Proteomes" id="UP000185744">
    <property type="component" value="Unassembled WGS sequence"/>
</dbReference>
<dbReference type="EMBL" id="MSDW01000002">
    <property type="protein sequence ID" value="OKY77156.1"/>
    <property type="molecule type" value="Genomic_DNA"/>
</dbReference>
<evidence type="ECO:0000313" key="5">
    <source>
        <dbReference type="EMBL" id="OKY77156.1"/>
    </source>
</evidence>
<keyword evidence="3" id="KW-0064">Aspartyl protease</keyword>
<organism evidence="5 6">
    <name type="scientific">Methanohalarchaeum thermophilum</name>
    <dbReference type="NCBI Taxonomy" id="1903181"/>
    <lineage>
        <taxon>Archaea</taxon>
        <taxon>Methanobacteriati</taxon>
        <taxon>Methanobacteriota</taxon>
        <taxon>Methanonatronarchaeia</taxon>
        <taxon>Methanonatronarchaeales</taxon>
        <taxon>Methanonatronarchaeaceae</taxon>
        <taxon>Candidatus Methanohalarchaeum</taxon>
    </lineage>
</organism>
<dbReference type="InParanoid" id="A0A1Q6DS08"/>
<evidence type="ECO:0000256" key="4">
    <source>
        <dbReference type="ARBA" id="ARBA00022801"/>
    </source>
</evidence>
<proteinExistence type="inferred from homology"/>
<dbReference type="GO" id="GO:0016485">
    <property type="term" value="P:protein processing"/>
    <property type="evidence" value="ECO:0007669"/>
    <property type="project" value="TreeGrafter"/>
</dbReference>
<keyword evidence="4" id="KW-0378">Hydrolase</keyword>
<evidence type="ECO:0000256" key="1">
    <source>
        <dbReference type="ARBA" id="ARBA00006814"/>
    </source>
</evidence>
<reference evidence="5" key="1">
    <citation type="submission" date="2016-12" db="EMBL/GenBank/DDBJ databases">
        <title>Discovery of methanogenic haloarchaea.</title>
        <authorList>
            <person name="Sorokin D.Y."/>
            <person name="Makarova K.S."/>
            <person name="Abbas B."/>
            <person name="Ferrer M."/>
            <person name="Golyshin P.N."/>
        </authorList>
    </citation>
    <scope>NUCLEOTIDE SEQUENCE [LARGE SCALE GENOMIC DNA]</scope>
    <source>
        <strain evidence="5">HMET1</strain>
    </source>
</reference>
<comment type="caution">
    <text evidence="5">The sequence shown here is derived from an EMBL/GenBank/DDBJ whole genome shotgun (WGS) entry which is preliminary data.</text>
</comment>
<dbReference type="Gene3D" id="3.40.50.1450">
    <property type="entry name" value="HybD-like"/>
    <property type="match status" value="1"/>
</dbReference>
<dbReference type="GO" id="GO:0004190">
    <property type="term" value="F:aspartic-type endopeptidase activity"/>
    <property type="evidence" value="ECO:0007669"/>
    <property type="project" value="UniProtKB-KW"/>
</dbReference>
<dbReference type="InterPro" id="IPR000671">
    <property type="entry name" value="Peptidase_A31"/>
</dbReference>
<gene>
    <name evidence="5" type="ORF">BTN85_1803</name>
</gene>
<comment type="similarity">
    <text evidence="1">Belongs to the peptidase A31 family.</text>
</comment>
<protein>
    <submittedName>
        <fullName evidence="5">NiFe-hydrogenase maturation factor</fullName>
    </submittedName>
</protein>
<dbReference type="GO" id="GO:0008047">
    <property type="term" value="F:enzyme activator activity"/>
    <property type="evidence" value="ECO:0007669"/>
    <property type="project" value="InterPro"/>
</dbReference>
<dbReference type="PRINTS" id="PR00446">
    <property type="entry name" value="HYDRGNUPTAKE"/>
</dbReference>
<dbReference type="AlphaFoldDB" id="A0A1Q6DS08"/>
<accession>A0A1Q6DS08</accession>
<name>A0A1Q6DS08_METT1</name>
<keyword evidence="6" id="KW-1185">Reference proteome</keyword>
<dbReference type="PANTHER" id="PTHR30302">
    <property type="entry name" value="HYDROGENASE 1 MATURATION PROTEASE"/>
    <property type="match status" value="1"/>
</dbReference>
<evidence type="ECO:0000256" key="2">
    <source>
        <dbReference type="ARBA" id="ARBA00022670"/>
    </source>
</evidence>
<evidence type="ECO:0000313" key="6">
    <source>
        <dbReference type="Proteomes" id="UP000185744"/>
    </source>
</evidence>
<dbReference type="FunCoup" id="A0A1Q6DS08">
    <property type="interactions" value="3"/>
</dbReference>
<keyword evidence="2" id="KW-0645">Protease</keyword>